<evidence type="ECO:0000313" key="10">
    <source>
        <dbReference type="Proteomes" id="UP000035268"/>
    </source>
</evidence>
<reference evidence="10" key="1">
    <citation type="submission" date="2015-02" db="EMBL/GenBank/DDBJ databases">
        <title>Description and complete genome sequence of the first cultured representative of the subdivision 5 of the Verrucomicrobia phylum.</title>
        <authorList>
            <person name="Spring S."/>
            <person name="Bunk B."/>
            <person name="Sproer C."/>
            <person name="Klenk H.-P."/>
        </authorList>
    </citation>
    <scope>NUCLEOTIDE SEQUENCE [LARGE SCALE GENOMIC DNA]</scope>
    <source>
        <strain evidence="10">L21-Fru-AB</strain>
    </source>
</reference>
<dbReference type="Proteomes" id="UP000035268">
    <property type="component" value="Chromosome"/>
</dbReference>
<dbReference type="InterPro" id="IPR052017">
    <property type="entry name" value="TSUP"/>
</dbReference>
<dbReference type="Pfam" id="PF01925">
    <property type="entry name" value="TauE"/>
    <property type="match status" value="1"/>
</dbReference>
<evidence type="ECO:0000256" key="8">
    <source>
        <dbReference type="RuleBase" id="RU363041"/>
    </source>
</evidence>
<dbReference type="PANTHER" id="PTHR30269:SF23">
    <property type="entry name" value="MEMBRANE TRANSPORTER PROTEIN YDHB-RELATED"/>
    <property type="match status" value="1"/>
</dbReference>
<evidence type="ECO:0000256" key="2">
    <source>
        <dbReference type="ARBA" id="ARBA00009142"/>
    </source>
</evidence>
<evidence type="ECO:0000256" key="6">
    <source>
        <dbReference type="ARBA" id="ARBA00022989"/>
    </source>
</evidence>
<feature type="transmembrane region" description="Helical" evidence="8">
    <location>
        <begin position="78"/>
        <end position="96"/>
    </location>
</feature>
<comment type="subcellular location">
    <subcellularLocation>
        <location evidence="1 8">Cell membrane</location>
        <topology evidence="1 8">Multi-pass membrane protein</topology>
    </subcellularLocation>
</comment>
<dbReference type="GO" id="GO:0005886">
    <property type="term" value="C:plasma membrane"/>
    <property type="evidence" value="ECO:0007669"/>
    <property type="project" value="UniProtKB-SubCell"/>
</dbReference>
<keyword evidence="4 8" id="KW-1003">Cell membrane</keyword>
<protein>
    <recommendedName>
        <fullName evidence="8">Probable membrane transporter protein</fullName>
    </recommendedName>
</protein>
<dbReference type="InterPro" id="IPR002781">
    <property type="entry name" value="TM_pro_TauE-like"/>
</dbReference>
<dbReference type="OrthoDB" id="9801058at2"/>
<gene>
    <name evidence="9" type="ORF">L21SP4_00723</name>
</gene>
<keyword evidence="7 8" id="KW-0472">Membrane</keyword>
<proteinExistence type="inferred from homology"/>
<dbReference type="STRING" id="1307763.L21SP4_00723"/>
<feature type="transmembrane region" description="Helical" evidence="8">
    <location>
        <begin position="48"/>
        <end position="66"/>
    </location>
</feature>
<feature type="transmembrane region" description="Helical" evidence="8">
    <location>
        <begin position="226"/>
        <end position="243"/>
    </location>
</feature>
<feature type="transmembrane region" description="Helical" evidence="8">
    <location>
        <begin position="172"/>
        <end position="192"/>
    </location>
</feature>
<name>A0A0G3EBY8_9BACT</name>
<feature type="transmembrane region" description="Helical" evidence="8">
    <location>
        <begin position="139"/>
        <end position="160"/>
    </location>
</feature>
<keyword evidence="5 8" id="KW-0812">Transmembrane</keyword>
<evidence type="ECO:0000256" key="1">
    <source>
        <dbReference type="ARBA" id="ARBA00004651"/>
    </source>
</evidence>
<dbReference type="RefSeq" id="WP_052881361.1">
    <property type="nucleotide sequence ID" value="NZ_CP010904.1"/>
</dbReference>
<comment type="similarity">
    <text evidence="2 8">Belongs to the 4-toluene sulfonate uptake permease (TSUP) (TC 2.A.102) family.</text>
</comment>
<dbReference type="KEGG" id="vbl:L21SP4_00723"/>
<keyword evidence="10" id="KW-1185">Reference proteome</keyword>
<keyword evidence="6 8" id="KW-1133">Transmembrane helix</keyword>
<evidence type="ECO:0000256" key="4">
    <source>
        <dbReference type="ARBA" id="ARBA00022475"/>
    </source>
</evidence>
<dbReference type="EMBL" id="CP010904">
    <property type="protein sequence ID" value="AKJ63991.1"/>
    <property type="molecule type" value="Genomic_DNA"/>
</dbReference>
<dbReference type="AlphaFoldDB" id="A0A0G3EBY8"/>
<feature type="transmembrane region" description="Helical" evidence="8">
    <location>
        <begin position="198"/>
        <end position="219"/>
    </location>
</feature>
<feature type="transmembrane region" description="Helical" evidence="8">
    <location>
        <begin position="12"/>
        <end position="41"/>
    </location>
</feature>
<accession>A0A0G3EBY8</accession>
<reference evidence="9 10" key="2">
    <citation type="journal article" date="2016" name="ISME J.">
        <title>Characterization of the first cultured representative of Verrucomicrobia subdivision 5 indicates the proposal of a novel phylum.</title>
        <authorList>
            <person name="Spring S."/>
            <person name="Bunk B."/>
            <person name="Sproer C."/>
            <person name="Schumann P."/>
            <person name="Rohde M."/>
            <person name="Tindall B.J."/>
            <person name="Klenk H.P."/>
        </authorList>
    </citation>
    <scope>NUCLEOTIDE SEQUENCE [LARGE SCALE GENOMIC DNA]</scope>
    <source>
        <strain evidence="9 10">L21-Fru-AB</strain>
    </source>
</reference>
<evidence type="ECO:0000256" key="7">
    <source>
        <dbReference type="ARBA" id="ARBA00023136"/>
    </source>
</evidence>
<evidence type="ECO:0000256" key="3">
    <source>
        <dbReference type="ARBA" id="ARBA00022448"/>
    </source>
</evidence>
<sequence>MWDDLTWVQWAAAAVAALLVGFAKTGLPGAGIVIVPLMALAFPARESVGRLLILLILGDVFAVSFYCRHARFRTLLKLLPGVLAGIVLGAFSLDALDDRGFRLLLGALVLVLLAIDIQRRLSGMNPGRHPAAAPLVGAAAGWATAVGNAAGSIMAIYFVMMGFPKKKFLGTAALFFAVVNWIKLPVFAGIGIVDKGIVWSGLSLLPAVAAGALLGRAVLYRIPQKMFETVVLILAAAAALMLLV</sequence>
<evidence type="ECO:0000313" key="9">
    <source>
        <dbReference type="EMBL" id="AKJ63991.1"/>
    </source>
</evidence>
<organism evidence="9 10">
    <name type="scientific">Kiritimatiella glycovorans</name>
    <dbReference type="NCBI Taxonomy" id="1307763"/>
    <lineage>
        <taxon>Bacteria</taxon>
        <taxon>Pseudomonadati</taxon>
        <taxon>Kiritimatiellota</taxon>
        <taxon>Kiritimatiellia</taxon>
        <taxon>Kiritimatiellales</taxon>
        <taxon>Kiritimatiellaceae</taxon>
        <taxon>Kiritimatiella</taxon>
    </lineage>
</organism>
<keyword evidence="3" id="KW-0813">Transport</keyword>
<dbReference type="PANTHER" id="PTHR30269">
    <property type="entry name" value="TRANSMEMBRANE PROTEIN YFCA"/>
    <property type="match status" value="1"/>
</dbReference>
<evidence type="ECO:0000256" key="5">
    <source>
        <dbReference type="ARBA" id="ARBA00022692"/>
    </source>
</evidence>